<feature type="transmembrane region" description="Helical" evidence="1">
    <location>
        <begin position="29"/>
        <end position="50"/>
    </location>
</feature>
<dbReference type="EMBL" id="BNAS01000001">
    <property type="protein sequence ID" value="GHH66601.1"/>
    <property type="molecule type" value="Genomic_DNA"/>
</dbReference>
<evidence type="ECO:0000313" key="3">
    <source>
        <dbReference type="EMBL" id="GHH66601.1"/>
    </source>
</evidence>
<keyword evidence="1" id="KW-0472">Membrane</keyword>
<protein>
    <recommendedName>
        <fullName evidence="2">Potassium channel domain-containing protein</fullName>
    </recommendedName>
</protein>
<sequence>MITFGLLRSGAISVFLVVLYYLLPLSRGSVSFLATALILGLTALAATAIWEVRAIVRSRAPAIRAMQALATLVPFFILLFASTYFILSNQAPTTFSEPLSRSDALYFTITTFATVGFGDIAPRSEAVRLLVAGQVLLDLIILGLGIRVIFGAVKKGRTG</sequence>
<evidence type="ECO:0000313" key="4">
    <source>
        <dbReference type="Proteomes" id="UP000627369"/>
    </source>
</evidence>
<feature type="transmembrane region" description="Helical" evidence="1">
    <location>
        <begin position="129"/>
        <end position="150"/>
    </location>
</feature>
<keyword evidence="1" id="KW-1133">Transmembrane helix</keyword>
<accession>A0A919KNG9</accession>
<reference evidence="3" key="2">
    <citation type="submission" date="2020-09" db="EMBL/GenBank/DDBJ databases">
        <authorList>
            <person name="Sun Q."/>
            <person name="Zhou Y."/>
        </authorList>
    </citation>
    <scope>NUCLEOTIDE SEQUENCE</scope>
    <source>
        <strain evidence="3">CGMCC 4.7398</strain>
    </source>
</reference>
<feature type="transmembrane region" description="Helical" evidence="1">
    <location>
        <begin position="5"/>
        <end position="23"/>
    </location>
</feature>
<name>A0A919KNG9_9MICO</name>
<feature type="transmembrane region" description="Helical" evidence="1">
    <location>
        <begin position="104"/>
        <end position="122"/>
    </location>
</feature>
<proteinExistence type="predicted"/>
<dbReference type="Pfam" id="PF07885">
    <property type="entry name" value="Ion_trans_2"/>
    <property type="match status" value="1"/>
</dbReference>
<evidence type="ECO:0000256" key="1">
    <source>
        <dbReference type="SAM" id="Phobius"/>
    </source>
</evidence>
<organism evidence="3 4">
    <name type="scientific">Promicromonospora soli</name>
    <dbReference type="NCBI Taxonomy" id="2035533"/>
    <lineage>
        <taxon>Bacteria</taxon>
        <taxon>Bacillati</taxon>
        <taxon>Actinomycetota</taxon>
        <taxon>Actinomycetes</taxon>
        <taxon>Micrococcales</taxon>
        <taxon>Promicromonosporaceae</taxon>
        <taxon>Promicromonospora</taxon>
    </lineage>
</organism>
<dbReference type="SUPFAM" id="SSF81324">
    <property type="entry name" value="Voltage-gated potassium channels"/>
    <property type="match status" value="1"/>
</dbReference>
<reference evidence="3" key="1">
    <citation type="journal article" date="2014" name="Int. J. Syst. Evol. Microbiol.">
        <title>Complete genome sequence of Corynebacterium casei LMG S-19264T (=DSM 44701T), isolated from a smear-ripened cheese.</title>
        <authorList>
            <consortium name="US DOE Joint Genome Institute (JGI-PGF)"/>
            <person name="Walter F."/>
            <person name="Albersmeier A."/>
            <person name="Kalinowski J."/>
            <person name="Ruckert C."/>
        </authorList>
    </citation>
    <scope>NUCLEOTIDE SEQUENCE</scope>
    <source>
        <strain evidence="3">CGMCC 4.7398</strain>
    </source>
</reference>
<evidence type="ECO:0000259" key="2">
    <source>
        <dbReference type="Pfam" id="PF07885"/>
    </source>
</evidence>
<dbReference type="InterPro" id="IPR013099">
    <property type="entry name" value="K_chnl_dom"/>
</dbReference>
<dbReference type="Proteomes" id="UP000627369">
    <property type="component" value="Unassembled WGS sequence"/>
</dbReference>
<comment type="caution">
    <text evidence="3">The sequence shown here is derived from an EMBL/GenBank/DDBJ whole genome shotgun (WGS) entry which is preliminary data.</text>
</comment>
<gene>
    <name evidence="3" type="ORF">GCM10017772_06860</name>
</gene>
<feature type="transmembrane region" description="Helical" evidence="1">
    <location>
        <begin position="62"/>
        <end position="84"/>
    </location>
</feature>
<dbReference type="Gene3D" id="1.10.287.70">
    <property type="match status" value="1"/>
</dbReference>
<dbReference type="AlphaFoldDB" id="A0A919KNG9"/>
<keyword evidence="4" id="KW-1185">Reference proteome</keyword>
<feature type="domain" description="Potassium channel" evidence="2">
    <location>
        <begin position="75"/>
        <end position="151"/>
    </location>
</feature>
<keyword evidence="1" id="KW-0812">Transmembrane</keyword>